<keyword evidence="3" id="KW-0732">Signal</keyword>
<keyword evidence="5" id="KW-1185">Reference proteome</keyword>
<dbReference type="Proteomes" id="UP000321805">
    <property type="component" value="Chromosome"/>
</dbReference>
<dbReference type="RefSeq" id="WP_146921464.1">
    <property type="nucleotide sequence ID" value="NZ_CP042430.1"/>
</dbReference>
<keyword evidence="2" id="KW-0812">Transmembrane</keyword>
<feature type="signal peptide" evidence="3">
    <location>
        <begin position="1"/>
        <end position="31"/>
    </location>
</feature>
<dbReference type="SUPFAM" id="SSF48230">
    <property type="entry name" value="Chondroitin AC/alginate lyase"/>
    <property type="match status" value="1"/>
</dbReference>
<dbReference type="AlphaFoldDB" id="A0A5B8U857"/>
<feature type="region of interest" description="Disordered" evidence="1">
    <location>
        <begin position="365"/>
        <end position="397"/>
    </location>
</feature>
<evidence type="ECO:0000256" key="1">
    <source>
        <dbReference type="SAM" id="MobiDB-lite"/>
    </source>
</evidence>
<evidence type="ECO:0000256" key="2">
    <source>
        <dbReference type="SAM" id="Phobius"/>
    </source>
</evidence>
<evidence type="ECO:0000313" key="5">
    <source>
        <dbReference type="Proteomes" id="UP000321805"/>
    </source>
</evidence>
<keyword evidence="2" id="KW-0472">Membrane</keyword>
<organism evidence="4 5">
    <name type="scientific">Baekduia soli</name>
    <dbReference type="NCBI Taxonomy" id="496014"/>
    <lineage>
        <taxon>Bacteria</taxon>
        <taxon>Bacillati</taxon>
        <taxon>Actinomycetota</taxon>
        <taxon>Thermoleophilia</taxon>
        <taxon>Solirubrobacterales</taxon>
        <taxon>Baekduiaceae</taxon>
        <taxon>Baekduia</taxon>
    </lineage>
</organism>
<gene>
    <name evidence="4" type="ORF">FSW04_17170</name>
</gene>
<evidence type="ECO:0000313" key="4">
    <source>
        <dbReference type="EMBL" id="QEC49137.1"/>
    </source>
</evidence>
<proteinExistence type="predicted"/>
<keyword evidence="2" id="KW-1133">Transmembrane helix</keyword>
<dbReference type="OrthoDB" id="7057224at2"/>
<evidence type="ECO:0000256" key="3">
    <source>
        <dbReference type="SAM" id="SignalP"/>
    </source>
</evidence>
<sequence>MAAAAALPSRWRPLVVAAALAAGTLGTAATAAAPAGAAAPAMRPGVWITAAQLRTLPERGAAWRQLVELSRAPLGHAKLADQDSEHDVSVLATAMVAARTNDDGLRRRAAAGIMDAIGTEQGGRTLALARGLIAYVVAADLIDLRHLDAGKDRVFRAWLSKVRREKLSPSQNPTLILTHELRPNNWGTHAGASRIAADIYLGDRKDLARAAAVFKGWLGDRGAYHGFVWGSRSWQGDPKAPVGVNPAGARAGGVDAGGALPDDMRRGCAPKDPPCPTLYAWEAMQGATEQAEMLYRQGYDSWHWGDDALRRAAAYLFGLAQRTGEPDWAAPAGDAWIPWLLNARYGARFPAHTPAKPGKGMGFADWTAPAQRGDSVSGTGLPVTPASPPSPPRSPAAQAARDLVLPVSVAVVAGLLVLLALVTRRRRRRPALGGPARRG</sequence>
<feature type="compositionally biased region" description="Pro residues" evidence="1">
    <location>
        <begin position="385"/>
        <end position="394"/>
    </location>
</feature>
<accession>A0A5B8U857</accession>
<feature type="transmembrane region" description="Helical" evidence="2">
    <location>
        <begin position="403"/>
        <end position="422"/>
    </location>
</feature>
<reference evidence="4 5" key="1">
    <citation type="journal article" date="2018" name="J. Microbiol.">
        <title>Baekduia soli gen. nov., sp. nov., a novel bacterium isolated from the soil of Baekdu Mountain and proposal of a novel family name, Baekduiaceae fam. nov.</title>
        <authorList>
            <person name="An D.S."/>
            <person name="Siddiqi M.Z."/>
            <person name="Kim K.H."/>
            <person name="Yu H.S."/>
            <person name="Im W.T."/>
        </authorList>
    </citation>
    <scope>NUCLEOTIDE SEQUENCE [LARGE SCALE GENOMIC DNA]</scope>
    <source>
        <strain evidence="4 5">BR7-21</strain>
    </source>
</reference>
<dbReference type="InterPro" id="IPR008929">
    <property type="entry name" value="Chondroitin_lyas"/>
</dbReference>
<name>A0A5B8U857_9ACTN</name>
<protein>
    <submittedName>
        <fullName evidence="4">Uncharacterized protein</fullName>
    </submittedName>
</protein>
<dbReference type="Gene3D" id="1.50.10.100">
    <property type="entry name" value="Chondroitin AC/alginate lyase"/>
    <property type="match status" value="1"/>
</dbReference>
<dbReference type="EMBL" id="CP042430">
    <property type="protein sequence ID" value="QEC49137.1"/>
    <property type="molecule type" value="Genomic_DNA"/>
</dbReference>
<dbReference type="KEGG" id="bsol:FSW04_17170"/>
<feature type="chain" id="PRO_5038906435" evidence="3">
    <location>
        <begin position="32"/>
        <end position="439"/>
    </location>
</feature>